<dbReference type="SUPFAM" id="SSF56801">
    <property type="entry name" value="Acetyl-CoA synthetase-like"/>
    <property type="match status" value="1"/>
</dbReference>
<comment type="caution">
    <text evidence="17">The sequence shown here is derived from an EMBL/GenBank/DDBJ whole genome shotgun (WGS) entry which is preliminary data.</text>
</comment>
<evidence type="ECO:0000256" key="5">
    <source>
        <dbReference type="ARBA" id="ARBA00022723"/>
    </source>
</evidence>
<evidence type="ECO:0000256" key="9">
    <source>
        <dbReference type="ARBA" id="ARBA00023125"/>
    </source>
</evidence>
<dbReference type="InterPro" id="IPR000873">
    <property type="entry name" value="AMP-dep_synth/lig_dom"/>
</dbReference>
<evidence type="ECO:0000256" key="7">
    <source>
        <dbReference type="ARBA" id="ARBA00022833"/>
    </source>
</evidence>
<dbReference type="PANTHER" id="PTHR24096">
    <property type="entry name" value="LONG-CHAIN-FATTY-ACID--COA LIGASE"/>
    <property type="match status" value="1"/>
</dbReference>
<comment type="catalytic activity">
    <reaction evidence="12">
        <text>(E)-4-coumarate + ATP + CoA = (E)-4-coumaroyl-CoA + AMP + diphosphate</text>
        <dbReference type="Rhea" id="RHEA:19641"/>
        <dbReference type="ChEBI" id="CHEBI:12876"/>
        <dbReference type="ChEBI" id="CHEBI:30616"/>
        <dbReference type="ChEBI" id="CHEBI:33019"/>
        <dbReference type="ChEBI" id="CHEBI:57287"/>
        <dbReference type="ChEBI" id="CHEBI:85008"/>
        <dbReference type="ChEBI" id="CHEBI:456215"/>
        <dbReference type="EC" id="6.2.1.12"/>
    </reaction>
    <physiologicalReaction direction="left-to-right" evidence="12">
        <dbReference type="Rhea" id="RHEA:19642"/>
    </physiologicalReaction>
</comment>
<feature type="transmembrane region" description="Helical" evidence="15">
    <location>
        <begin position="270"/>
        <end position="292"/>
    </location>
</feature>
<evidence type="ECO:0000256" key="8">
    <source>
        <dbReference type="ARBA" id="ARBA00023015"/>
    </source>
</evidence>
<keyword evidence="4" id="KW-0436">Ligase</keyword>
<dbReference type="EC" id="6.2.1.12" evidence="3"/>
<evidence type="ECO:0000256" key="11">
    <source>
        <dbReference type="ARBA" id="ARBA00023242"/>
    </source>
</evidence>
<feature type="compositionally biased region" description="Basic and acidic residues" evidence="14">
    <location>
        <begin position="807"/>
        <end position="816"/>
    </location>
</feature>
<feature type="compositionally biased region" description="Polar residues" evidence="14">
    <location>
        <begin position="1"/>
        <end position="38"/>
    </location>
</feature>
<feature type="transmembrane region" description="Helical" evidence="15">
    <location>
        <begin position="114"/>
        <end position="140"/>
    </location>
</feature>
<dbReference type="PANTHER" id="PTHR24096:SF149">
    <property type="entry name" value="AMP-BINDING DOMAIN-CONTAINING PROTEIN-RELATED"/>
    <property type="match status" value="1"/>
</dbReference>
<keyword evidence="18" id="KW-1185">Reference proteome</keyword>
<evidence type="ECO:0000256" key="6">
    <source>
        <dbReference type="ARBA" id="ARBA00022771"/>
    </source>
</evidence>
<dbReference type="EMBL" id="JAYDYQ010002533">
    <property type="protein sequence ID" value="KAK4486323.1"/>
    <property type="molecule type" value="Genomic_DNA"/>
</dbReference>
<evidence type="ECO:0000259" key="16">
    <source>
        <dbReference type="PROSITE" id="PS51999"/>
    </source>
</evidence>
<gene>
    <name evidence="17" type="ORF">RD792_008994</name>
</gene>
<comment type="subcellular location">
    <subcellularLocation>
        <location evidence="1">Nucleus</location>
    </subcellularLocation>
</comment>
<name>A0ABR0DCA0_9LAMI</name>
<evidence type="ECO:0000313" key="17">
    <source>
        <dbReference type="EMBL" id="KAK4486323.1"/>
    </source>
</evidence>
<evidence type="ECO:0000256" key="13">
    <source>
        <dbReference type="PROSITE-ProRule" id="PRU01343"/>
    </source>
</evidence>
<comment type="similarity">
    <text evidence="2">Belongs to the ATP-dependent AMP-binding enzyme family.</text>
</comment>
<keyword evidence="5" id="KW-0479">Metal-binding</keyword>
<evidence type="ECO:0000256" key="14">
    <source>
        <dbReference type="SAM" id="MobiDB-lite"/>
    </source>
</evidence>
<keyword evidence="15" id="KW-0812">Transmembrane</keyword>
<sequence length="977" mass="108310">MAASGNETTSTPASSGNETTSTPAASGNETTSTPSHPSWFSPETGIYQSTYPSINLPSQPFLDVVSHIFSHKHDGIQALIDSSSGVSISYSNLLPMVKSMASGLHHMGVKQGDVILILLPNSIYFPIIFLGALSVGAVVITRNPLTPLVEIKKQILDSNASFAFSVLDRVDELFSTITVIGVPDILITDSIPSDDAFSKLISSDPNMAPSPKIRQEDTAAILYSSGVTGRAKGVVLTHANFIAAVELFVRFEASLYPSTNNVYVAVVPMYHVYGLALFAMGLLSLGSTIVTMKKFDADDMVRAISKYGVTHLHVVPPIMAALTRKRKSDTSDSFKSLKQVSCSGADLELQNINDFVATFPKVDLIQGYGTTESTALGTRGYNTSFANRISVGFLSPNSEAKVVNSVTGSYLPLGGLGELWLRSPGLMKGYLNNMEASMAAIDKDGWLHTGDVGFFDEEGYLYVLDRLKDTIKYKGFDVYCRLHIIVFSQFNETIAKFYFKELLRSCTELLDYDATGTESETSRALLSRPVCDGCGSPGESYDIKCKHLKLCISCGKFMAENRANCYECGTPITRLIREYSFRHCSSSEKKYFLGRFQLKVPGFKSSEYWSMEKEGLQGRQVTDALRENYKDKPWLLQERKQNLQFRGQFEELGSSKYYVLIHEGNELVAYPVASSYKFDKQLSLAEAEQNIKKREKTVVAYERRLRNASKSGPATFGVKPTNGESSNSGEEDEEEAEINSGLDLDLYYSDVVKGDDWDHIDVFSDDDEPDEYDPEYRVDLALEDEVDVADEKEEVKELRELLGRANKLDDDDKKEGTSTNSRPPKGATPTTKDIRELLSKNILVSLEDFADTFRPRLNFEKARINVFVGFMVSGMDDSSNSTGHSNWSCGTGRTCYCGNIVRMFTSKTPTNPGRRFLRCAGLQGQRCSFFEWIDHEVAIIPGLLQRINHVEANNRLLQEETMHLNASLLEIRASLNT</sequence>
<keyword evidence="15" id="KW-0472">Membrane</keyword>
<dbReference type="InterPro" id="IPR010666">
    <property type="entry name" value="Znf_GRF"/>
</dbReference>
<evidence type="ECO:0000256" key="2">
    <source>
        <dbReference type="ARBA" id="ARBA00006432"/>
    </source>
</evidence>
<keyword evidence="11" id="KW-0539">Nucleus</keyword>
<feature type="region of interest" description="Disordered" evidence="14">
    <location>
        <begin position="1"/>
        <end position="39"/>
    </location>
</feature>
<evidence type="ECO:0000256" key="4">
    <source>
        <dbReference type="ARBA" id="ARBA00022598"/>
    </source>
</evidence>
<accession>A0ABR0DCA0</accession>
<feature type="region of interest" description="Disordered" evidence="14">
    <location>
        <begin position="807"/>
        <end position="832"/>
    </location>
</feature>
<keyword evidence="7" id="KW-0862">Zinc</keyword>
<evidence type="ECO:0000256" key="1">
    <source>
        <dbReference type="ARBA" id="ARBA00004123"/>
    </source>
</evidence>
<dbReference type="InterPro" id="IPR042099">
    <property type="entry name" value="ANL_N_sf"/>
</dbReference>
<keyword evidence="15" id="KW-1133">Transmembrane helix</keyword>
<keyword evidence="6 13" id="KW-0863">Zinc-finger</keyword>
<evidence type="ECO:0000256" key="12">
    <source>
        <dbReference type="ARBA" id="ARBA00034252"/>
    </source>
</evidence>
<dbReference type="InterPro" id="IPR011039">
    <property type="entry name" value="TFIIF_interaction"/>
</dbReference>
<dbReference type="Gene3D" id="3.40.50.12780">
    <property type="entry name" value="N-terminal domain of ligase-like"/>
    <property type="match status" value="1"/>
</dbReference>
<dbReference type="Pfam" id="PF05793">
    <property type="entry name" value="TFIIF_alpha"/>
    <property type="match status" value="1"/>
</dbReference>
<evidence type="ECO:0000313" key="18">
    <source>
        <dbReference type="Proteomes" id="UP001291926"/>
    </source>
</evidence>
<evidence type="ECO:0000256" key="3">
    <source>
        <dbReference type="ARBA" id="ARBA00012959"/>
    </source>
</evidence>
<keyword evidence="10" id="KW-0804">Transcription</keyword>
<protein>
    <recommendedName>
        <fullName evidence="3">4-coumarate--CoA ligase</fullName>
        <ecNumber evidence="3">6.2.1.12</ecNumber>
    </recommendedName>
</protein>
<evidence type="ECO:0000256" key="15">
    <source>
        <dbReference type="SAM" id="Phobius"/>
    </source>
</evidence>
<dbReference type="Pfam" id="PF00501">
    <property type="entry name" value="AMP-binding"/>
    <property type="match status" value="1"/>
</dbReference>
<dbReference type="InterPro" id="IPR008851">
    <property type="entry name" value="TFIIF-alpha"/>
</dbReference>
<keyword evidence="8" id="KW-0805">Transcription regulation</keyword>
<proteinExistence type="inferred from homology"/>
<organism evidence="17 18">
    <name type="scientific">Penstemon davidsonii</name>
    <dbReference type="NCBI Taxonomy" id="160366"/>
    <lineage>
        <taxon>Eukaryota</taxon>
        <taxon>Viridiplantae</taxon>
        <taxon>Streptophyta</taxon>
        <taxon>Embryophyta</taxon>
        <taxon>Tracheophyta</taxon>
        <taxon>Spermatophyta</taxon>
        <taxon>Magnoliopsida</taxon>
        <taxon>eudicotyledons</taxon>
        <taxon>Gunneridae</taxon>
        <taxon>Pentapetalae</taxon>
        <taxon>asterids</taxon>
        <taxon>lamiids</taxon>
        <taxon>Lamiales</taxon>
        <taxon>Plantaginaceae</taxon>
        <taxon>Cheloneae</taxon>
        <taxon>Penstemon</taxon>
    </lineage>
</organism>
<dbReference type="Proteomes" id="UP001291926">
    <property type="component" value="Unassembled WGS sequence"/>
</dbReference>
<evidence type="ECO:0000256" key="10">
    <source>
        <dbReference type="ARBA" id="ARBA00023163"/>
    </source>
</evidence>
<feature type="region of interest" description="Disordered" evidence="14">
    <location>
        <begin position="710"/>
        <end position="738"/>
    </location>
</feature>
<dbReference type="SUPFAM" id="SSF50916">
    <property type="entry name" value="Rap30/74 interaction domains"/>
    <property type="match status" value="1"/>
</dbReference>
<dbReference type="PROSITE" id="PS51999">
    <property type="entry name" value="ZF_GRF"/>
    <property type="match status" value="1"/>
</dbReference>
<reference evidence="17 18" key="1">
    <citation type="journal article" date="2023" name="bioRxiv">
        <title>Genome report: Whole genome sequence and annotation of Penstemon davidsonii.</title>
        <authorList>
            <person name="Ostevik K.L."/>
            <person name="Alabady M."/>
            <person name="Zhang M."/>
            <person name="Rausher M.D."/>
        </authorList>
    </citation>
    <scope>NUCLEOTIDE SEQUENCE [LARGE SCALE GENOMIC DNA]</scope>
    <source>
        <strain evidence="17">DNT005</strain>
        <tissue evidence="17">Whole leaf</tissue>
    </source>
</reference>
<feature type="domain" description="GRF-type" evidence="16">
    <location>
        <begin position="895"/>
        <end position="936"/>
    </location>
</feature>
<dbReference type="Pfam" id="PF06839">
    <property type="entry name" value="Zn_ribbon_GRF"/>
    <property type="match status" value="1"/>
</dbReference>
<keyword evidence="9" id="KW-0238">DNA-binding</keyword>